<evidence type="ECO:0000256" key="3">
    <source>
        <dbReference type="ARBA" id="ARBA00022833"/>
    </source>
</evidence>
<feature type="region of interest" description="Disordered" evidence="8">
    <location>
        <begin position="90"/>
        <end position="115"/>
    </location>
</feature>
<evidence type="ECO:0000256" key="6">
    <source>
        <dbReference type="RuleBase" id="RU369073"/>
    </source>
</evidence>
<comment type="subcellular location">
    <subcellularLocation>
        <location evidence="6">Nucleus</location>
        <location evidence="6">Nucleoplasm</location>
    </subcellularLocation>
</comment>
<sequence>MTGCCAFGCSNRAEQGYKLYGVPRGSRNVDRRKRWLCAIKRRNFDPKAARLCEVHFDSNQFEPNIDGKKLKPNAFPSLFLYKFVQKKESRKKRNSDYPGVAAGAQHKPIPPKSGHKLFDHQYCVTPSSTAEWSEPEGKDNSQPVPGVQVLERSQPSDEVHCDRNRVMLRVDEKTAKPNTGPGIPSQTIIGERGESPIERHADDPAQLEPRAPKSDRFDQNSATRSLTSECQEPELQEQDELMVVEHAQASDEVLAVRRANESLRKKVSKLQKEKELFTKNLSTLFNHDQLDYLQRTKGSKGLTWSEETLEKALKLRCACGSVAYNVLLDQGYPFPSDRTLRRRTRYNERFPALFSKSTQSILKNQLEIGSSGNTSFQMAEGNRQAADSYLPNDPWLTAQKIATSCMPPGNSRRYADILPLTAGADCHTRKKEVKAKAQE</sequence>
<feature type="coiled-coil region" evidence="7">
    <location>
        <begin position="253"/>
        <end position="280"/>
    </location>
</feature>
<keyword evidence="6" id="KW-0805">Transcription regulation</keyword>
<dbReference type="Pfam" id="PF05485">
    <property type="entry name" value="THAP"/>
    <property type="match status" value="1"/>
</dbReference>
<protein>
    <recommendedName>
        <fullName evidence="6">THAP domain-containing protein 1</fullName>
    </recommendedName>
</protein>
<reference evidence="10" key="2">
    <citation type="submission" date="2025-09" db="UniProtKB">
        <authorList>
            <consortium name="Ensembl"/>
        </authorList>
    </citation>
    <scope>IDENTIFICATION</scope>
</reference>
<dbReference type="GO" id="GO:0008270">
    <property type="term" value="F:zinc ion binding"/>
    <property type="evidence" value="ECO:0007669"/>
    <property type="project" value="UniProtKB-KW"/>
</dbReference>
<feature type="domain" description="THAP-type" evidence="9">
    <location>
        <begin position="1"/>
        <end position="79"/>
    </location>
</feature>
<dbReference type="SUPFAM" id="SSF57716">
    <property type="entry name" value="Glucocorticoid receptor-like (DNA-binding domain)"/>
    <property type="match status" value="1"/>
</dbReference>
<reference evidence="10" key="1">
    <citation type="submission" date="2025-08" db="UniProtKB">
        <authorList>
            <consortium name="Ensembl"/>
        </authorList>
    </citation>
    <scope>IDENTIFICATION</scope>
</reference>
<proteinExistence type="inferred from homology"/>
<evidence type="ECO:0000256" key="4">
    <source>
        <dbReference type="ARBA" id="ARBA00023125"/>
    </source>
</evidence>
<dbReference type="InterPro" id="IPR026516">
    <property type="entry name" value="THAP1/10"/>
</dbReference>
<keyword evidence="2 5" id="KW-0863">Zinc-finger</keyword>
<dbReference type="SMART" id="SM00692">
    <property type="entry name" value="DM3"/>
    <property type="match status" value="1"/>
</dbReference>
<feature type="compositionally biased region" description="Polar residues" evidence="8">
    <location>
        <begin position="219"/>
        <end position="230"/>
    </location>
</feature>
<evidence type="ECO:0000313" key="10">
    <source>
        <dbReference type="Ensembl" id="ENSEBUP00000012969.1"/>
    </source>
</evidence>
<dbReference type="AlphaFoldDB" id="A0A8C4QCQ8"/>
<evidence type="ECO:0000256" key="5">
    <source>
        <dbReference type="PROSITE-ProRule" id="PRU00309"/>
    </source>
</evidence>
<name>A0A8C4QCQ8_EPTBU</name>
<dbReference type="InterPro" id="IPR006612">
    <property type="entry name" value="THAP_Znf"/>
</dbReference>
<comment type="function">
    <text evidence="6">DNA-binding transcription regulator that regulates endothelial cell proliferation and G1/S cell-cycle progression. Specifically binds the 5'-[AT]NTNN[GT]GGCA[AGT]-3' core DNA sequence and acts by modulating expression of pRB-E2F cell-cycle target genes.</text>
</comment>
<keyword evidence="6 7" id="KW-0175">Coiled coil</keyword>
<feature type="compositionally biased region" description="Basic and acidic residues" evidence="8">
    <location>
        <begin position="191"/>
        <end position="203"/>
    </location>
</feature>
<keyword evidence="4 5" id="KW-0238">DNA-binding</keyword>
<accession>A0A8C4QCQ8</accession>
<evidence type="ECO:0000256" key="1">
    <source>
        <dbReference type="ARBA" id="ARBA00022723"/>
    </source>
</evidence>
<dbReference type="GO" id="GO:0001935">
    <property type="term" value="P:endothelial cell proliferation"/>
    <property type="evidence" value="ECO:0007669"/>
    <property type="project" value="UniProtKB-UniRule"/>
</dbReference>
<dbReference type="PROSITE" id="PS50950">
    <property type="entry name" value="ZF_THAP"/>
    <property type="match status" value="1"/>
</dbReference>
<evidence type="ECO:0000259" key="9">
    <source>
        <dbReference type="PROSITE" id="PS50950"/>
    </source>
</evidence>
<dbReference type="GO" id="GO:0005654">
    <property type="term" value="C:nucleoplasm"/>
    <property type="evidence" value="ECO:0007669"/>
    <property type="project" value="UniProtKB-SubCell"/>
</dbReference>
<feature type="region of interest" description="Disordered" evidence="8">
    <location>
        <begin position="128"/>
        <end position="158"/>
    </location>
</feature>
<dbReference type="GO" id="GO:0043565">
    <property type="term" value="F:sequence-specific DNA binding"/>
    <property type="evidence" value="ECO:0007669"/>
    <property type="project" value="UniProtKB-UniRule"/>
</dbReference>
<keyword evidence="6" id="KW-0131">Cell cycle</keyword>
<dbReference type="GO" id="GO:0003700">
    <property type="term" value="F:DNA-binding transcription factor activity"/>
    <property type="evidence" value="ECO:0007669"/>
    <property type="project" value="UniProtKB-UniRule"/>
</dbReference>
<comment type="similarity">
    <text evidence="6">Belongs to the THAP1 family.</text>
</comment>
<dbReference type="SMART" id="SM00980">
    <property type="entry name" value="THAP"/>
    <property type="match status" value="1"/>
</dbReference>
<keyword evidence="3" id="KW-0862">Zinc</keyword>
<keyword evidence="6" id="KW-0539">Nucleus</keyword>
<evidence type="ECO:0000313" key="11">
    <source>
        <dbReference type="Proteomes" id="UP000694388"/>
    </source>
</evidence>
<dbReference type="PANTHER" id="PTHR46600">
    <property type="entry name" value="THAP DOMAIN-CONTAINING"/>
    <property type="match status" value="1"/>
</dbReference>
<keyword evidence="6" id="KW-0804">Transcription</keyword>
<keyword evidence="11" id="KW-1185">Reference proteome</keyword>
<keyword evidence="1" id="KW-0479">Metal-binding</keyword>
<dbReference type="Proteomes" id="UP000694388">
    <property type="component" value="Unplaced"/>
</dbReference>
<organism evidence="10 11">
    <name type="scientific">Eptatretus burgeri</name>
    <name type="common">Inshore hagfish</name>
    <dbReference type="NCBI Taxonomy" id="7764"/>
    <lineage>
        <taxon>Eukaryota</taxon>
        <taxon>Metazoa</taxon>
        <taxon>Chordata</taxon>
        <taxon>Craniata</taxon>
        <taxon>Vertebrata</taxon>
        <taxon>Cyclostomata</taxon>
        <taxon>Myxini</taxon>
        <taxon>Myxiniformes</taxon>
        <taxon>Myxinidae</taxon>
        <taxon>Eptatretinae</taxon>
        <taxon>Eptatretus</taxon>
    </lineage>
</organism>
<evidence type="ECO:0000256" key="8">
    <source>
        <dbReference type="SAM" id="MobiDB-lite"/>
    </source>
</evidence>
<feature type="region of interest" description="Disordered" evidence="8">
    <location>
        <begin position="174"/>
        <end position="230"/>
    </location>
</feature>
<dbReference type="Ensembl" id="ENSEBUT00000013545.1">
    <property type="protein sequence ID" value="ENSEBUP00000012969.1"/>
    <property type="gene ID" value="ENSEBUG00000008203.1"/>
</dbReference>
<evidence type="ECO:0000256" key="2">
    <source>
        <dbReference type="ARBA" id="ARBA00022771"/>
    </source>
</evidence>
<evidence type="ECO:0000256" key="7">
    <source>
        <dbReference type="SAM" id="Coils"/>
    </source>
</evidence>
<dbReference type="PANTHER" id="PTHR46600:SF11">
    <property type="entry name" value="THAP DOMAIN-CONTAINING PROTEIN 10"/>
    <property type="match status" value="1"/>
</dbReference>